<dbReference type="EnsemblMetazoa" id="GMOY010721-RA">
    <property type="protein sequence ID" value="GMOY010721-PA"/>
    <property type="gene ID" value="GMOY010721"/>
</dbReference>
<organism evidence="1 2">
    <name type="scientific">Glossina morsitans morsitans</name>
    <name type="common">Savannah tsetse fly</name>
    <dbReference type="NCBI Taxonomy" id="37546"/>
    <lineage>
        <taxon>Eukaryota</taxon>
        <taxon>Metazoa</taxon>
        <taxon>Ecdysozoa</taxon>
        <taxon>Arthropoda</taxon>
        <taxon>Hexapoda</taxon>
        <taxon>Insecta</taxon>
        <taxon>Pterygota</taxon>
        <taxon>Neoptera</taxon>
        <taxon>Endopterygota</taxon>
        <taxon>Diptera</taxon>
        <taxon>Brachycera</taxon>
        <taxon>Muscomorpha</taxon>
        <taxon>Hippoboscoidea</taxon>
        <taxon>Glossinidae</taxon>
        <taxon>Glossina</taxon>
    </lineage>
</organism>
<dbReference type="AlphaFoldDB" id="A0A1B0GBN9"/>
<protein>
    <submittedName>
        <fullName evidence="1">Uncharacterized protein</fullName>
    </submittedName>
</protein>
<reference evidence="1" key="1">
    <citation type="submission" date="2020-05" db="UniProtKB">
        <authorList>
            <consortium name="EnsemblMetazoa"/>
        </authorList>
    </citation>
    <scope>IDENTIFICATION</scope>
    <source>
        <strain evidence="1">Yale</strain>
    </source>
</reference>
<sequence>MICGIELKKIFIEIVDVATQSCEGGRTCSLKFLNFSQWRRIFTTHAAKKVRSEIGNEVTFSLYADNIEKNFRIFRLVVRP</sequence>
<evidence type="ECO:0000313" key="2">
    <source>
        <dbReference type="Proteomes" id="UP000092444"/>
    </source>
</evidence>
<dbReference type="VEuPathDB" id="VectorBase:GMOY010721"/>
<evidence type="ECO:0000313" key="1">
    <source>
        <dbReference type="EnsemblMetazoa" id="GMOY010721-PA"/>
    </source>
</evidence>
<dbReference type="Proteomes" id="UP000092444">
    <property type="component" value="Unassembled WGS sequence"/>
</dbReference>
<dbReference type="EMBL" id="CCAG010005857">
    <property type="status" value="NOT_ANNOTATED_CDS"/>
    <property type="molecule type" value="Genomic_DNA"/>
</dbReference>
<proteinExistence type="predicted"/>
<keyword evidence="2" id="KW-1185">Reference proteome</keyword>
<accession>A0A1B0GBN9</accession>
<name>A0A1B0GBN9_GLOMM</name>